<dbReference type="EMBL" id="CP063982">
    <property type="protein sequence ID" value="UOD50275.1"/>
    <property type="molecule type" value="Genomic_DNA"/>
</dbReference>
<protein>
    <submittedName>
        <fullName evidence="2">DUF2165 domain-containing protein</fullName>
    </submittedName>
</protein>
<reference evidence="2 3" key="1">
    <citation type="submission" date="2020-11" db="EMBL/GenBank/DDBJ databases">
        <title>Algicoccus daihaiensis sp.nov., isolated from Daihai Lake in Inner Mongolia.</title>
        <authorList>
            <person name="Kai J."/>
        </authorList>
    </citation>
    <scope>NUCLEOTIDE SEQUENCE [LARGE SCALE GENOMIC DNA]</scope>
    <source>
        <strain evidence="3">f23</strain>
    </source>
</reference>
<gene>
    <name evidence="2" type="ORF">DHf2319_12725</name>
</gene>
<keyword evidence="1" id="KW-0472">Membrane</keyword>
<feature type="transmembrane region" description="Helical" evidence="1">
    <location>
        <begin position="75"/>
        <end position="103"/>
    </location>
</feature>
<evidence type="ECO:0000256" key="1">
    <source>
        <dbReference type="SAM" id="Phobius"/>
    </source>
</evidence>
<keyword evidence="1" id="KW-0812">Transmembrane</keyword>
<evidence type="ECO:0000313" key="3">
    <source>
        <dbReference type="Proteomes" id="UP000831607"/>
    </source>
</evidence>
<proteinExistence type="predicted"/>
<feature type="transmembrane region" description="Helical" evidence="1">
    <location>
        <begin position="12"/>
        <end position="39"/>
    </location>
</feature>
<organism evidence="2 3">
    <name type="scientific">Orrella daihaiensis</name>
    <dbReference type="NCBI Taxonomy" id="2782176"/>
    <lineage>
        <taxon>Bacteria</taxon>
        <taxon>Pseudomonadati</taxon>
        <taxon>Pseudomonadota</taxon>
        <taxon>Betaproteobacteria</taxon>
        <taxon>Burkholderiales</taxon>
        <taxon>Alcaligenaceae</taxon>
        <taxon>Orrella</taxon>
    </lineage>
</organism>
<evidence type="ECO:0000313" key="2">
    <source>
        <dbReference type="EMBL" id="UOD50275.1"/>
    </source>
</evidence>
<sequence>MAANDRLQQVSLLTKAVLTLSIGLFGLVVAWTNLIAYSINFQFVQQVLSMESLASWAQVETLLHRAIKDPMLHQMAYAAIIFAEFVVGILCSVGGLLLLFCVFCANPNRLAIGKAFGLAGCGVGVLIWYLGFAVIGAEYFAMWANSWNGQATAYAFSGILLLSMIYLAQPEATVSDPRKPEDMSSPNGQNAQL</sequence>
<feature type="transmembrane region" description="Helical" evidence="1">
    <location>
        <begin position="151"/>
        <end position="168"/>
    </location>
</feature>
<feature type="transmembrane region" description="Helical" evidence="1">
    <location>
        <begin position="115"/>
        <end position="139"/>
    </location>
</feature>
<name>A0ABY4AMG8_9BURK</name>
<keyword evidence="3" id="KW-1185">Reference proteome</keyword>
<keyword evidence="1" id="KW-1133">Transmembrane helix</keyword>
<dbReference type="Pfam" id="PF09933">
    <property type="entry name" value="DUF2165"/>
    <property type="match status" value="1"/>
</dbReference>
<dbReference type="Proteomes" id="UP000831607">
    <property type="component" value="Chromosome"/>
</dbReference>
<accession>A0ABY4AMG8</accession>
<dbReference type="RefSeq" id="WP_243478678.1">
    <property type="nucleotide sequence ID" value="NZ_CP063982.1"/>
</dbReference>
<dbReference type="InterPro" id="IPR018681">
    <property type="entry name" value="DUF2165_transmembrane"/>
</dbReference>